<reference evidence="5 6" key="1">
    <citation type="journal article" date="2024" name="bioRxiv">
        <title>A reference genome for Trichogramma kaykai: A tiny desert-dwelling parasitoid wasp with competing sex-ratio distorters.</title>
        <authorList>
            <person name="Culotta J."/>
            <person name="Lindsey A.R."/>
        </authorList>
    </citation>
    <scope>NUCLEOTIDE SEQUENCE [LARGE SCALE GENOMIC DNA]</scope>
    <source>
        <strain evidence="5 6">KSX58</strain>
    </source>
</reference>
<evidence type="ECO:0008006" key="7">
    <source>
        <dbReference type="Google" id="ProtNLM"/>
    </source>
</evidence>
<protein>
    <recommendedName>
        <fullName evidence="7">UDP-glycosyltransferase</fullName>
    </recommendedName>
</protein>
<keyword evidence="4" id="KW-0812">Transmembrane</keyword>
<dbReference type="Gene3D" id="3.40.50.2000">
    <property type="entry name" value="Glycogen Phosphorylase B"/>
    <property type="match status" value="1"/>
</dbReference>
<evidence type="ECO:0000256" key="1">
    <source>
        <dbReference type="ARBA" id="ARBA00009995"/>
    </source>
</evidence>
<keyword evidence="4" id="KW-1133">Transmembrane helix</keyword>
<organism evidence="5 6">
    <name type="scientific">Trichogramma kaykai</name>
    <dbReference type="NCBI Taxonomy" id="54128"/>
    <lineage>
        <taxon>Eukaryota</taxon>
        <taxon>Metazoa</taxon>
        <taxon>Ecdysozoa</taxon>
        <taxon>Arthropoda</taxon>
        <taxon>Hexapoda</taxon>
        <taxon>Insecta</taxon>
        <taxon>Pterygota</taxon>
        <taxon>Neoptera</taxon>
        <taxon>Endopterygota</taxon>
        <taxon>Hymenoptera</taxon>
        <taxon>Apocrita</taxon>
        <taxon>Proctotrupomorpha</taxon>
        <taxon>Chalcidoidea</taxon>
        <taxon>Trichogrammatidae</taxon>
        <taxon>Trichogramma</taxon>
    </lineage>
</organism>
<dbReference type="EMBL" id="JBJJXI010000071">
    <property type="protein sequence ID" value="KAL3396469.1"/>
    <property type="molecule type" value="Genomic_DNA"/>
</dbReference>
<keyword evidence="6" id="KW-1185">Reference proteome</keyword>
<sequence length="544" mass="62333">MALSINNVMASLLVMTVFLTIGSDGLRILGLFPRNERNHFAVCGELMRGLAERGHYVDVYSHFPLEEYVANYTDISLKGTLPEEKTVFLPDDLYERVTKEEQLKRWLRTYGKSVCELMSSTLFQSLFDNAVHDPQYDLIITEISLVNCYLPWGRNLRVPVVGVVTTPLLDWQFIPLGMPMNLATTPSMLSFASRPMNFWDRLNNVYNYINSHLIFSGVASNQVCSMKKYFLEDIDSPAAPLNRDVSLVLVNHEPIISGLQTFGPNVVPVPGLQINDRKDKLPELVQQWLDRSSKHGFVFVSLTSTKFEEQPTIVLENFYEVFRMLAPVRFLVQVDNPEVLPAGMPLNVMLHSSFQNQQILKHRHIKAFITNGEYQQVQTAIYHGVPMITMPLNDDLGMMALSTNKLNSSICVPFRHFTVFELSYSLYALLDTQASYKQEAKKLQEKINFKIANPVDTANFWIEYIHKFGKDSLRSPEIDVAWWKSSLVDVVILAGVILTLVLIVPTLYLVFSIIKMLTYDQIFKRKKADTYLVMNVRHNRNKRD</sequence>
<dbReference type="SUPFAM" id="SSF53756">
    <property type="entry name" value="UDP-Glycosyltransferase/glycogen phosphorylase"/>
    <property type="match status" value="1"/>
</dbReference>
<dbReference type="PANTHER" id="PTHR48043:SF159">
    <property type="entry name" value="EG:EG0003.4 PROTEIN-RELATED"/>
    <property type="match status" value="1"/>
</dbReference>
<evidence type="ECO:0000313" key="5">
    <source>
        <dbReference type="EMBL" id="KAL3396469.1"/>
    </source>
</evidence>
<evidence type="ECO:0000313" key="6">
    <source>
        <dbReference type="Proteomes" id="UP001627154"/>
    </source>
</evidence>
<comment type="similarity">
    <text evidence="1">Belongs to the UDP-glycosyltransferase family.</text>
</comment>
<dbReference type="AlphaFoldDB" id="A0ABD2WUG4"/>
<dbReference type="Proteomes" id="UP001627154">
    <property type="component" value="Unassembled WGS sequence"/>
</dbReference>
<feature type="transmembrane region" description="Helical" evidence="4">
    <location>
        <begin position="490"/>
        <end position="517"/>
    </location>
</feature>
<keyword evidence="4" id="KW-0472">Membrane</keyword>
<keyword evidence="2" id="KW-0328">Glycosyltransferase</keyword>
<dbReference type="GO" id="GO:0016757">
    <property type="term" value="F:glycosyltransferase activity"/>
    <property type="evidence" value="ECO:0007669"/>
    <property type="project" value="UniProtKB-KW"/>
</dbReference>
<dbReference type="InterPro" id="IPR002213">
    <property type="entry name" value="UDP_glucos_trans"/>
</dbReference>
<dbReference type="Pfam" id="PF00201">
    <property type="entry name" value="UDPGT"/>
    <property type="match status" value="1"/>
</dbReference>
<gene>
    <name evidence="5" type="ORF">TKK_009633</name>
</gene>
<name>A0ABD2WUG4_9HYME</name>
<comment type="caution">
    <text evidence="5">The sequence shown here is derived from an EMBL/GenBank/DDBJ whole genome shotgun (WGS) entry which is preliminary data.</text>
</comment>
<accession>A0ABD2WUG4</accession>
<keyword evidence="3" id="KW-0808">Transferase</keyword>
<evidence type="ECO:0000256" key="3">
    <source>
        <dbReference type="ARBA" id="ARBA00022679"/>
    </source>
</evidence>
<evidence type="ECO:0000256" key="4">
    <source>
        <dbReference type="SAM" id="Phobius"/>
    </source>
</evidence>
<proteinExistence type="inferred from homology"/>
<dbReference type="InterPro" id="IPR050271">
    <property type="entry name" value="UDP-glycosyltransferase"/>
</dbReference>
<dbReference type="PANTHER" id="PTHR48043">
    <property type="entry name" value="EG:EG0003.4 PROTEIN-RELATED"/>
    <property type="match status" value="1"/>
</dbReference>
<evidence type="ECO:0000256" key="2">
    <source>
        <dbReference type="ARBA" id="ARBA00022676"/>
    </source>
</evidence>